<dbReference type="AlphaFoldDB" id="A0A383WQ21"/>
<evidence type="ECO:0000256" key="1">
    <source>
        <dbReference type="ARBA" id="ARBA00004141"/>
    </source>
</evidence>
<evidence type="ECO:0000256" key="5">
    <source>
        <dbReference type="ARBA" id="ARBA00023136"/>
    </source>
</evidence>
<evidence type="ECO:0000256" key="2">
    <source>
        <dbReference type="ARBA" id="ARBA00005241"/>
    </source>
</evidence>
<dbReference type="Proteomes" id="UP000256970">
    <property type="component" value="Unassembled WGS sequence"/>
</dbReference>
<feature type="transmembrane region" description="Helical" evidence="6">
    <location>
        <begin position="656"/>
        <end position="674"/>
    </location>
</feature>
<feature type="transmembrane region" description="Helical" evidence="6">
    <location>
        <begin position="680"/>
        <end position="704"/>
    </location>
</feature>
<accession>A0A383WQ21</accession>
<dbReference type="PANTHER" id="PTHR16172:SF41">
    <property type="entry name" value="MAJOR FACILITATOR SUPERFAMILY DOMAIN-CONTAINING PROTEIN 6-LIKE"/>
    <property type="match status" value="1"/>
</dbReference>
<comment type="similarity">
    <text evidence="2">Belongs to the major facilitator superfamily. MFSD6 family.</text>
</comment>
<feature type="transmembrane region" description="Helical" evidence="6">
    <location>
        <begin position="153"/>
        <end position="170"/>
    </location>
</feature>
<keyword evidence="4 6" id="KW-1133">Transmembrane helix</keyword>
<evidence type="ECO:0000256" key="6">
    <source>
        <dbReference type="SAM" id="Phobius"/>
    </source>
</evidence>
<keyword evidence="3 6" id="KW-0812">Transmembrane</keyword>
<feature type="domain" description="Major facilitator superfamily associated" evidence="7">
    <location>
        <begin position="5"/>
        <end position="179"/>
    </location>
</feature>
<evidence type="ECO:0000256" key="3">
    <source>
        <dbReference type="ARBA" id="ARBA00022692"/>
    </source>
</evidence>
<protein>
    <recommendedName>
        <fullName evidence="7">Major facilitator superfamily associated domain-containing protein</fullName>
    </recommendedName>
</protein>
<feature type="transmembrane region" description="Helical" evidence="6">
    <location>
        <begin position="65"/>
        <end position="85"/>
    </location>
</feature>
<name>A0A383WQ21_TETOB</name>
<feature type="transmembrane region" description="Helical" evidence="6">
    <location>
        <begin position="7"/>
        <end position="26"/>
    </location>
</feature>
<feature type="transmembrane region" description="Helical" evidence="6">
    <location>
        <begin position="587"/>
        <end position="609"/>
    </location>
</feature>
<evidence type="ECO:0000313" key="8">
    <source>
        <dbReference type="EMBL" id="SZX79309.1"/>
    </source>
</evidence>
<evidence type="ECO:0000256" key="4">
    <source>
        <dbReference type="ARBA" id="ARBA00022989"/>
    </source>
</evidence>
<evidence type="ECO:0000259" key="7">
    <source>
        <dbReference type="Pfam" id="PF12832"/>
    </source>
</evidence>
<dbReference type="InterPro" id="IPR024989">
    <property type="entry name" value="MFS_assoc_dom"/>
</dbReference>
<dbReference type="PANTHER" id="PTHR16172">
    <property type="entry name" value="MAJOR FACILITATOR SUPERFAMILY DOMAIN-CONTAINING PROTEIN 6-LIKE"/>
    <property type="match status" value="1"/>
</dbReference>
<dbReference type="Pfam" id="PF12832">
    <property type="entry name" value="MFS_1_like"/>
    <property type="match status" value="2"/>
</dbReference>
<feature type="transmembrane region" description="Helical" evidence="6">
    <location>
        <begin position="38"/>
        <end position="58"/>
    </location>
</feature>
<feature type="domain" description="Major facilitator superfamily associated" evidence="7">
    <location>
        <begin position="475"/>
        <end position="682"/>
    </location>
</feature>
<dbReference type="InterPro" id="IPR051717">
    <property type="entry name" value="MFS_MFSD6"/>
</dbReference>
<keyword evidence="9" id="KW-1185">Reference proteome</keyword>
<organism evidence="8 9">
    <name type="scientific">Tetradesmus obliquus</name>
    <name type="common">Green alga</name>
    <name type="synonym">Acutodesmus obliquus</name>
    <dbReference type="NCBI Taxonomy" id="3088"/>
    <lineage>
        <taxon>Eukaryota</taxon>
        <taxon>Viridiplantae</taxon>
        <taxon>Chlorophyta</taxon>
        <taxon>core chlorophytes</taxon>
        <taxon>Chlorophyceae</taxon>
        <taxon>CS clade</taxon>
        <taxon>Sphaeropleales</taxon>
        <taxon>Scenedesmaceae</taxon>
        <taxon>Tetradesmus</taxon>
    </lineage>
</organism>
<dbReference type="Gene3D" id="1.20.1250.20">
    <property type="entry name" value="MFS general substrate transporter like domains"/>
    <property type="match status" value="2"/>
</dbReference>
<proteinExistence type="inferred from homology"/>
<dbReference type="InterPro" id="IPR036259">
    <property type="entry name" value="MFS_trans_sf"/>
</dbReference>
<feature type="transmembrane region" description="Helical" evidence="6">
    <location>
        <begin position="554"/>
        <end position="575"/>
    </location>
</feature>
<keyword evidence="5 6" id="KW-0472">Membrane</keyword>
<evidence type="ECO:0000313" key="9">
    <source>
        <dbReference type="Proteomes" id="UP000256970"/>
    </source>
</evidence>
<sequence>MLLAKVWYFLSTGGQAFVLPYFNVYFDQLGFSKDAIGVLSALRPWLSAPSALLLCALADRLSCHTSLLVVTFAASLLLRCLLLLVPPHFLTVAALVLLSDCIGAPVVAIVDATVVGACKSDGDYGKHRMWASAAWGDLSVVAGSLVAQRGLGAGFFMYLLMSMPCIFIALRLRKSAEAEKAAAAAAAAAQACSTSPLNIQQKLAQQPMDASRTQPAAAAAAAAAEPAEELAEDLMARLLPGTPDSLSSYGCSSCVTSSCGGSRPCSPDIGMPARCASPFSRFAATSFGRSLRIREADSEAEPEAAEYGVGRLQEGGLGSPGVHGVEHAGVPAAAGGRGMIKAWYAEEEPGEAQPQQKEPAAVSPAAAAAELFAGRGFPQQPAGEQEEADAAAAAGAGADGEIGSAAVFVSTAAAAETKQSAKLELGTSQQLQSSYSLVEWQNDKAGAKAAATPAAAPASGHAADEDEGAPLLAADGKQPLPLRAAAAEEAAAGAADAAAGAKGDAAACGADVTICALLASPAVLVFMWRALIIGLGLGTIGNFLFLHVEELGGTASLMGLMLFFNCVTEVPAFHFQSVILDRLPVPLVFNGSMLLLALRLAGYGFLPLLHSPWPVLALELLHGCTFASSWGAGIVHCKRLAPPHLNASMQGLFSSLYGGVGSGLGALLGGVLMQQLGGQALFFICSLVVLAGWLVGYLVELLLVRRGRQAQA</sequence>
<dbReference type="GO" id="GO:0016020">
    <property type="term" value="C:membrane"/>
    <property type="evidence" value="ECO:0007669"/>
    <property type="project" value="UniProtKB-SubCell"/>
</dbReference>
<dbReference type="EMBL" id="FNXT01001361">
    <property type="protein sequence ID" value="SZX79309.1"/>
    <property type="molecule type" value="Genomic_DNA"/>
</dbReference>
<feature type="transmembrane region" description="Helical" evidence="6">
    <location>
        <begin position="615"/>
        <end position="635"/>
    </location>
</feature>
<feature type="transmembrane region" description="Helical" evidence="6">
    <location>
        <begin position="526"/>
        <end position="548"/>
    </location>
</feature>
<reference evidence="8 9" key="1">
    <citation type="submission" date="2016-10" db="EMBL/GenBank/DDBJ databases">
        <authorList>
            <person name="Cai Z."/>
        </authorList>
    </citation>
    <scope>NUCLEOTIDE SEQUENCE [LARGE SCALE GENOMIC DNA]</scope>
</reference>
<comment type="subcellular location">
    <subcellularLocation>
        <location evidence="1">Membrane</location>
        <topology evidence="1">Multi-pass membrane protein</topology>
    </subcellularLocation>
</comment>
<gene>
    <name evidence="8" type="ORF">BQ4739_LOCUS19588</name>
</gene>
<dbReference type="SUPFAM" id="SSF103473">
    <property type="entry name" value="MFS general substrate transporter"/>
    <property type="match status" value="1"/>
</dbReference>